<evidence type="ECO:0000256" key="7">
    <source>
        <dbReference type="ARBA" id="ARBA00022968"/>
    </source>
</evidence>
<evidence type="ECO:0000256" key="5">
    <source>
        <dbReference type="ARBA" id="ARBA00022679"/>
    </source>
</evidence>
<dbReference type="GO" id="GO:0008378">
    <property type="term" value="F:galactosyltransferase activity"/>
    <property type="evidence" value="ECO:0007669"/>
    <property type="project" value="TreeGrafter"/>
</dbReference>
<comment type="cofactor">
    <cofactor evidence="11">
        <name>Mn(2+)</name>
        <dbReference type="ChEBI" id="CHEBI:29035"/>
    </cofactor>
</comment>
<evidence type="ECO:0000259" key="13">
    <source>
        <dbReference type="Pfam" id="PF13733"/>
    </source>
</evidence>
<gene>
    <name evidence="14" type="ORF">PYW07_005013</name>
</gene>
<dbReference type="Pfam" id="PF02709">
    <property type="entry name" value="Glyco_transf_7C"/>
    <property type="match status" value="1"/>
</dbReference>
<keyword evidence="10 11" id="KW-0325">Glycoprotein</keyword>
<keyword evidence="6" id="KW-0812">Transmembrane</keyword>
<dbReference type="GO" id="GO:0046872">
    <property type="term" value="F:metal ion binding"/>
    <property type="evidence" value="ECO:0007669"/>
    <property type="project" value="UniProtKB-UniRule"/>
</dbReference>
<evidence type="ECO:0000256" key="10">
    <source>
        <dbReference type="ARBA" id="ARBA00023180"/>
    </source>
</evidence>
<name>A0AAD7YE23_MYTSE</name>
<proteinExistence type="inferred from homology"/>
<dbReference type="GO" id="GO:0005794">
    <property type="term" value="C:Golgi apparatus"/>
    <property type="evidence" value="ECO:0007669"/>
    <property type="project" value="TreeGrafter"/>
</dbReference>
<dbReference type="InterPro" id="IPR029044">
    <property type="entry name" value="Nucleotide-diphossugar_trans"/>
</dbReference>
<dbReference type="GO" id="GO:0016020">
    <property type="term" value="C:membrane"/>
    <property type="evidence" value="ECO:0007669"/>
    <property type="project" value="UniProtKB-SubCell"/>
</dbReference>
<dbReference type="Pfam" id="PF13733">
    <property type="entry name" value="Glyco_transf_7N"/>
    <property type="match status" value="1"/>
</dbReference>
<comment type="pathway">
    <text evidence="2 11">Protein modification; protein glycosylation.</text>
</comment>
<dbReference type="Proteomes" id="UP001231518">
    <property type="component" value="Chromosome 17"/>
</dbReference>
<dbReference type="Gene3D" id="3.90.550.10">
    <property type="entry name" value="Spore Coat Polysaccharide Biosynthesis Protein SpsA, Chain A"/>
    <property type="match status" value="1"/>
</dbReference>
<keyword evidence="11" id="KW-0479">Metal-binding</keyword>
<protein>
    <recommendedName>
        <fullName evidence="11">Beta-1,4-N-acetylgalactosaminyltransferase</fullName>
        <ecNumber evidence="11">2.4.1.-</ecNumber>
    </recommendedName>
    <alternativeName>
        <fullName evidence="11">Beta-4-GalNAcT</fullName>
    </alternativeName>
</protein>
<keyword evidence="7 11" id="KW-0735">Signal-anchor</keyword>
<feature type="domain" description="Galactosyltransferase N-terminal" evidence="13">
    <location>
        <begin position="48"/>
        <end position="174"/>
    </location>
</feature>
<keyword evidence="11" id="KW-0464">Manganese</keyword>
<evidence type="ECO:0000313" key="15">
    <source>
        <dbReference type="Proteomes" id="UP001231518"/>
    </source>
</evidence>
<dbReference type="GO" id="GO:0005975">
    <property type="term" value="P:carbohydrate metabolic process"/>
    <property type="evidence" value="ECO:0007669"/>
    <property type="project" value="InterPro"/>
</dbReference>
<dbReference type="SUPFAM" id="SSF53448">
    <property type="entry name" value="Nucleotide-diphospho-sugar transferases"/>
    <property type="match status" value="1"/>
</dbReference>
<dbReference type="EMBL" id="JARGEI010000021">
    <property type="protein sequence ID" value="KAJ8712171.1"/>
    <property type="molecule type" value="Genomic_DNA"/>
</dbReference>
<dbReference type="InterPro" id="IPR027791">
    <property type="entry name" value="Galactosyl_T_C"/>
</dbReference>
<reference evidence="14" key="1">
    <citation type="submission" date="2023-03" db="EMBL/GenBank/DDBJ databases">
        <title>Chromosome-level genomes of two armyworms, Mythimna separata and Mythimna loreyi, provide insights into the biosynthesis and reception of sex pheromones.</title>
        <authorList>
            <person name="Zhao H."/>
        </authorList>
    </citation>
    <scope>NUCLEOTIDE SEQUENCE</scope>
    <source>
        <strain evidence="14">BeijingLab</strain>
        <tissue evidence="14">Pupa</tissue>
    </source>
</reference>
<sequence length="340" mass="40076">MDVEMDYDKEYNSSYHWFMKRKHQFKRLGDTEYVRYSKQTPICKLEESTLGPIKVSKNETSLQWVAAQNPDVHAGGYWAPRHCRAAQRVAIIIPYRNRRVNLAIFLRYIYPLLKKQLLEYRIFVIEQSGTEKFNKGTLYNIAFLETQRFSTWHCLIFHDVDLIPEDERIPYSCPKYPTHLAAAVEIFSYTLPYRKIFGGVTALTPKHYRKVNGYSNFYWDWGAEDDDFHARLKSKKLPVLRYNGSIARYATLSHTATARGKERHLLLMLSIIRSRKEGLATTIYKLLEVKEEKLYTRILADVNPKRLKLDMKSVMQRVLRLHGETIVYGRREFILSNTAF</sequence>
<dbReference type="GO" id="GO:0033842">
    <property type="term" value="F:N-acetyl-beta-glucosaminyl-derivative 4-beta-N-acetylgalactosaminyltransferase activity"/>
    <property type="evidence" value="ECO:0007669"/>
    <property type="project" value="TreeGrafter"/>
</dbReference>
<dbReference type="GO" id="GO:0006688">
    <property type="term" value="P:glycosphingolipid biosynthetic process"/>
    <property type="evidence" value="ECO:0007669"/>
    <property type="project" value="TreeGrafter"/>
</dbReference>
<accession>A0AAD7YE23</accession>
<evidence type="ECO:0000256" key="3">
    <source>
        <dbReference type="ARBA" id="ARBA00005735"/>
    </source>
</evidence>
<comment type="function">
    <text evidence="11">Catalyzes the transfer of galactose onto proteins or lipids.</text>
</comment>
<dbReference type="PRINTS" id="PR02050">
    <property type="entry name" value="B14GALTRFASE"/>
</dbReference>
<evidence type="ECO:0000256" key="11">
    <source>
        <dbReference type="RuleBase" id="RU368121"/>
    </source>
</evidence>
<keyword evidence="5 11" id="KW-0808">Transferase</keyword>
<evidence type="ECO:0000259" key="12">
    <source>
        <dbReference type="Pfam" id="PF02709"/>
    </source>
</evidence>
<dbReference type="AlphaFoldDB" id="A0AAD7YE23"/>
<comment type="subcellular location">
    <subcellularLocation>
        <location evidence="1 11">Membrane</location>
        <topology evidence="1 11">Single-pass type II membrane protein</topology>
    </subcellularLocation>
</comment>
<keyword evidence="8" id="KW-1133">Transmembrane helix</keyword>
<dbReference type="InterPro" id="IPR003859">
    <property type="entry name" value="Galactosyl_T"/>
</dbReference>
<evidence type="ECO:0000256" key="9">
    <source>
        <dbReference type="ARBA" id="ARBA00023136"/>
    </source>
</evidence>
<dbReference type="PANTHER" id="PTHR19300">
    <property type="entry name" value="BETA-1,4-GALACTOSYLTRANSFERASE"/>
    <property type="match status" value="1"/>
</dbReference>
<evidence type="ECO:0000256" key="2">
    <source>
        <dbReference type="ARBA" id="ARBA00004922"/>
    </source>
</evidence>
<keyword evidence="15" id="KW-1185">Reference proteome</keyword>
<evidence type="ECO:0000256" key="1">
    <source>
        <dbReference type="ARBA" id="ARBA00004606"/>
    </source>
</evidence>
<keyword evidence="4 11" id="KW-0328">Glycosyltransferase</keyword>
<dbReference type="EC" id="2.4.1.-" evidence="11"/>
<comment type="caution">
    <text evidence="14">The sequence shown here is derived from an EMBL/GenBank/DDBJ whole genome shotgun (WGS) entry which is preliminary data.</text>
</comment>
<keyword evidence="9" id="KW-0472">Membrane</keyword>
<dbReference type="PANTHER" id="PTHR19300:SF46">
    <property type="entry name" value="BETA-1,4-N-ACETYLGALACTOSAMINYLTRANSFERASE"/>
    <property type="match status" value="1"/>
</dbReference>
<feature type="domain" description="Galactosyltransferase C-terminal" evidence="12">
    <location>
        <begin position="178"/>
        <end position="254"/>
    </location>
</feature>
<evidence type="ECO:0000256" key="4">
    <source>
        <dbReference type="ARBA" id="ARBA00022676"/>
    </source>
</evidence>
<evidence type="ECO:0000313" key="14">
    <source>
        <dbReference type="EMBL" id="KAJ8712171.1"/>
    </source>
</evidence>
<evidence type="ECO:0000256" key="6">
    <source>
        <dbReference type="ARBA" id="ARBA00022692"/>
    </source>
</evidence>
<evidence type="ECO:0000256" key="8">
    <source>
        <dbReference type="ARBA" id="ARBA00022989"/>
    </source>
</evidence>
<comment type="similarity">
    <text evidence="3 11">Belongs to the glycosyltransferase 7 family.</text>
</comment>
<organism evidence="14 15">
    <name type="scientific">Mythimna separata</name>
    <name type="common">Oriental armyworm</name>
    <name type="synonym">Pseudaletia separata</name>
    <dbReference type="NCBI Taxonomy" id="271217"/>
    <lineage>
        <taxon>Eukaryota</taxon>
        <taxon>Metazoa</taxon>
        <taxon>Ecdysozoa</taxon>
        <taxon>Arthropoda</taxon>
        <taxon>Hexapoda</taxon>
        <taxon>Insecta</taxon>
        <taxon>Pterygota</taxon>
        <taxon>Neoptera</taxon>
        <taxon>Endopterygota</taxon>
        <taxon>Lepidoptera</taxon>
        <taxon>Glossata</taxon>
        <taxon>Ditrysia</taxon>
        <taxon>Noctuoidea</taxon>
        <taxon>Noctuidae</taxon>
        <taxon>Noctuinae</taxon>
        <taxon>Hadenini</taxon>
        <taxon>Mythimna</taxon>
    </lineage>
</organism>
<dbReference type="InterPro" id="IPR027995">
    <property type="entry name" value="Galactosyl_T_N"/>
</dbReference>